<organism evidence="19 20">
    <name type="scientific">Cyclonatronum proteinivorum</name>
    <dbReference type="NCBI Taxonomy" id="1457365"/>
    <lineage>
        <taxon>Bacteria</taxon>
        <taxon>Pseudomonadati</taxon>
        <taxon>Balneolota</taxon>
        <taxon>Balneolia</taxon>
        <taxon>Balneolales</taxon>
        <taxon>Cyclonatronaceae</taxon>
        <taxon>Cyclonatronum</taxon>
    </lineage>
</organism>
<evidence type="ECO:0000256" key="4">
    <source>
        <dbReference type="ARBA" id="ARBA00011738"/>
    </source>
</evidence>
<comment type="subcellular location">
    <subcellularLocation>
        <location evidence="2 15 17">Cytoplasm</location>
    </subcellularLocation>
</comment>
<dbReference type="InterPro" id="IPR016009">
    <property type="entry name" value="tRNA_MeTrfase_TRMD/TRM10"/>
</dbReference>
<keyword evidence="8 15" id="KW-0489">Methyltransferase</keyword>
<evidence type="ECO:0000256" key="11">
    <source>
        <dbReference type="ARBA" id="ARBA00022694"/>
    </source>
</evidence>
<dbReference type="KEGG" id="cprv:CYPRO_2809"/>
<dbReference type="CDD" id="cd18080">
    <property type="entry name" value="TrmD-like"/>
    <property type="match status" value="1"/>
</dbReference>
<dbReference type="FunFam" id="3.40.1280.10:FF:000001">
    <property type="entry name" value="tRNA (guanine-N(1)-)-methyltransferase"/>
    <property type="match status" value="1"/>
</dbReference>
<evidence type="ECO:0000256" key="5">
    <source>
        <dbReference type="ARBA" id="ARBA00012807"/>
    </source>
</evidence>
<dbReference type="RefSeq" id="WP_114985181.1">
    <property type="nucleotide sequence ID" value="NZ_CP027806.1"/>
</dbReference>
<evidence type="ECO:0000256" key="10">
    <source>
        <dbReference type="ARBA" id="ARBA00022691"/>
    </source>
</evidence>
<evidence type="ECO:0000256" key="14">
    <source>
        <dbReference type="ARBA" id="ARBA00047783"/>
    </source>
</evidence>
<evidence type="ECO:0000256" key="7">
    <source>
        <dbReference type="ARBA" id="ARBA00022490"/>
    </source>
</evidence>
<dbReference type="InterPro" id="IPR023148">
    <property type="entry name" value="tRNA_m1G_MeTrfase_C_sf"/>
</dbReference>
<dbReference type="GO" id="GO:0005829">
    <property type="term" value="C:cytosol"/>
    <property type="evidence" value="ECO:0007669"/>
    <property type="project" value="TreeGrafter"/>
</dbReference>
<evidence type="ECO:0000256" key="15">
    <source>
        <dbReference type="HAMAP-Rule" id="MF_00605"/>
    </source>
</evidence>
<comment type="catalytic activity">
    <reaction evidence="14 15 17">
        <text>guanosine(37) in tRNA + S-adenosyl-L-methionine = N(1)-methylguanosine(37) in tRNA + S-adenosyl-L-homocysteine + H(+)</text>
        <dbReference type="Rhea" id="RHEA:36899"/>
        <dbReference type="Rhea" id="RHEA-COMP:10145"/>
        <dbReference type="Rhea" id="RHEA-COMP:10147"/>
        <dbReference type="ChEBI" id="CHEBI:15378"/>
        <dbReference type="ChEBI" id="CHEBI:57856"/>
        <dbReference type="ChEBI" id="CHEBI:59789"/>
        <dbReference type="ChEBI" id="CHEBI:73542"/>
        <dbReference type="ChEBI" id="CHEBI:74269"/>
        <dbReference type="EC" id="2.1.1.228"/>
    </reaction>
</comment>
<evidence type="ECO:0000256" key="1">
    <source>
        <dbReference type="ARBA" id="ARBA00002634"/>
    </source>
</evidence>
<dbReference type="NCBIfam" id="TIGR00088">
    <property type="entry name" value="trmD"/>
    <property type="match status" value="1"/>
</dbReference>
<sequence length="231" mass="26212">MLRIDLLSVVPDMLHSPLDHSIIRNARDKQLAEIHVHNIRKYSTHKHRKVDDYPFGGGAGMVLTPQPVFDCVDALKSGRTYDEVIFMTPDAPVFTQDDANRLSLCSNLMILCGHYKGVDQRIRDELITREYSIGDFVLSGGELPALVVTDAIVRLLPGVLGDAESALTDSFMDDLLDAPHYTRPASYRGLEIPEILRSGDHKRIQAWRQQQMEDKTKQLRPDLYKQFLNNQ</sequence>
<keyword evidence="7 15" id="KW-0963">Cytoplasm</keyword>
<comment type="subunit">
    <text evidence="4 15 17">Homodimer.</text>
</comment>
<dbReference type="InterPro" id="IPR002649">
    <property type="entry name" value="tRNA_m1G_MeTrfase_TrmD"/>
</dbReference>
<feature type="binding site" evidence="15 16">
    <location>
        <begin position="133"/>
        <end position="138"/>
    </location>
    <ligand>
        <name>S-adenosyl-L-methionine</name>
        <dbReference type="ChEBI" id="CHEBI:59789"/>
    </ligand>
</feature>
<evidence type="ECO:0000256" key="9">
    <source>
        <dbReference type="ARBA" id="ARBA00022679"/>
    </source>
</evidence>
<feature type="binding site" evidence="15 16">
    <location>
        <position position="113"/>
    </location>
    <ligand>
        <name>S-adenosyl-L-methionine</name>
        <dbReference type="ChEBI" id="CHEBI:59789"/>
    </ligand>
</feature>
<dbReference type="OrthoDB" id="9807416at2"/>
<evidence type="ECO:0000313" key="20">
    <source>
        <dbReference type="Proteomes" id="UP000254808"/>
    </source>
</evidence>
<evidence type="ECO:0000256" key="16">
    <source>
        <dbReference type="PIRSR" id="PIRSR000386-1"/>
    </source>
</evidence>
<dbReference type="HAMAP" id="MF_00605">
    <property type="entry name" value="TrmD"/>
    <property type="match status" value="1"/>
</dbReference>
<feature type="domain" description="tRNA methyltransferase TRMD/TRM10-type" evidence="18">
    <location>
        <begin position="2"/>
        <end position="226"/>
    </location>
</feature>
<comment type="function">
    <text evidence="1 15 17">Specifically methylates guanosine-37 in various tRNAs.</text>
</comment>
<name>A0A345UNJ5_9BACT</name>
<dbReference type="AlphaFoldDB" id="A0A345UNJ5"/>
<dbReference type="PANTHER" id="PTHR46417:SF1">
    <property type="entry name" value="TRNA (GUANINE-N(1)-)-METHYLTRANSFERASE"/>
    <property type="match status" value="1"/>
</dbReference>
<dbReference type="GO" id="GO:0052906">
    <property type="term" value="F:tRNA (guanine(37)-N1)-methyltransferase activity"/>
    <property type="evidence" value="ECO:0007669"/>
    <property type="project" value="UniProtKB-UniRule"/>
</dbReference>
<dbReference type="Gene3D" id="3.40.1280.10">
    <property type="match status" value="1"/>
</dbReference>
<dbReference type="SUPFAM" id="SSF75217">
    <property type="entry name" value="alpha/beta knot"/>
    <property type="match status" value="1"/>
</dbReference>
<comment type="similarity">
    <text evidence="3 15 17">Belongs to the RNA methyltransferase TrmD family.</text>
</comment>
<evidence type="ECO:0000256" key="2">
    <source>
        <dbReference type="ARBA" id="ARBA00004496"/>
    </source>
</evidence>
<proteinExistence type="inferred from homology"/>
<evidence type="ECO:0000256" key="17">
    <source>
        <dbReference type="RuleBase" id="RU003464"/>
    </source>
</evidence>
<evidence type="ECO:0000313" key="19">
    <source>
        <dbReference type="EMBL" id="AXJ02047.1"/>
    </source>
</evidence>
<keyword evidence="11 15" id="KW-0819">tRNA processing</keyword>
<dbReference type="EC" id="2.1.1.228" evidence="5 15"/>
<protein>
    <recommendedName>
        <fullName evidence="6 15">tRNA (guanine-N(1)-)-methyltransferase</fullName>
        <ecNumber evidence="5 15">2.1.1.228</ecNumber>
    </recommendedName>
    <alternativeName>
        <fullName evidence="12 15">M1G-methyltransferase</fullName>
    </alternativeName>
    <alternativeName>
        <fullName evidence="13 15">tRNA [GM37] methyltransferase</fullName>
    </alternativeName>
</protein>
<keyword evidence="20" id="KW-1185">Reference proteome</keyword>
<evidence type="ECO:0000259" key="18">
    <source>
        <dbReference type="Pfam" id="PF01746"/>
    </source>
</evidence>
<accession>A0A345UNJ5</accession>
<reference evidence="19 20" key="1">
    <citation type="submission" date="2018-03" db="EMBL/GenBank/DDBJ databases">
        <title>Phenotypic and genomic properties of Cyclonatronum proteinivorum gen. nov., sp. nov., a haloalkaliphilic bacteroidete from soda lakes possessing Na+-translocating rhodopsin.</title>
        <authorList>
            <person name="Toshchakov S.V."/>
            <person name="Korzhenkov A."/>
            <person name="Samarov N.I."/>
            <person name="Kublanov I.V."/>
            <person name="Muntyan M.S."/>
            <person name="Sorokin D.Y."/>
        </authorList>
    </citation>
    <scope>NUCLEOTIDE SEQUENCE [LARGE SCALE GENOMIC DNA]</scope>
    <source>
        <strain evidence="19 20">Omega</strain>
    </source>
</reference>
<keyword evidence="9 15" id="KW-0808">Transferase</keyword>
<evidence type="ECO:0000256" key="8">
    <source>
        <dbReference type="ARBA" id="ARBA00022603"/>
    </source>
</evidence>
<evidence type="ECO:0000256" key="13">
    <source>
        <dbReference type="ARBA" id="ARBA00033392"/>
    </source>
</evidence>
<dbReference type="InterPro" id="IPR029028">
    <property type="entry name" value="Alpha/beta_knot_MTases"/>
</dbReference>
<evidence type="ECO:0000256" key="12">
    <source>
        <dbReference type="ARBA" id="ARBA00029736"/>
    </source>
</evidence>
<dbReference type="PANTHER" id="PTHR46417">
    <property type="entry name" value="TRNA (GUANINE-N(1)-)-METHYLTRANSFERASE"/>
    <property type="match status" value="1"/>
</dbReference>
<dbReference type="InterPro" id="IPR029026">
    <property type="entry name" value="tRNA_m1G_MTases_N"/>
</dbReference>
<gene>
    <name evidence="15" type="primary">trmD</name>
    <name evidence="19" type="ORF">CYPRO_2809</name>
</gene>
<dbReference type="GO" id="GO:0002939">
    <property type="term" value="P:tRNA N1-guanine methylation"/>
    <property type="evidence" value="ECO:0007669"/>
    <property type="project" value="TreeGrafter"/>
</dbReference>
<evidence type="ECO:0000256" key="6">
    <source>
        <dbReference type="ARBA" id="ARBA00014679"/>
    </source>
</evidence>
<dbReference type="PIRSF" id="PIRSF000386">
    <property type="entry name" value="tRNA_mtase"/>
    <property type="match status" value="1"/>
</dbReference>
<dbReference type="Gene3D" id="1.10.1270.20">
    <property type="entry name" value="tRNA(m1g37)methyltransferase, domain 2"/>
    <property type="match status" value="1"/>
</dbReference>
<dbReference type="Proteomes" id="UP000254808">
    <property type="component" value="Chromosome"/>
</dbReference>
<dbReference type="EMBL" id="CP027806">
    <property type="protein sequence ID" value="AXJ02047.1"/>
    <property type="molecule type" value="Genomic_DNA"/>
</dbReference>
<keyword evidence="10 15" id="KW-0949">S-adenosyl-L-methionine</keyword>
<evidence type="ECO:0000256" key="3">
    <source>
        <dbReference type="ARBA" id="ARBA00007630"/>
    </source>
</evidence>
<dbReference type="NCBIfam" id="NF000648">
    <property type="entry name" value="PRK00026.1"/>
    <property type="match status" value="1"/>
</dbReference>
<dbReference type="Pfam" id="PF01746">
    <property type="entry name" value="tRNA_m1G_MT"/>
    <property type="match status" value="1"/>
</dbReference>